<dbReference type="Gene3D" id="2.60.120.260">
    <property type="entry name" value="Galactose-binding domain-like"/>
    <property type="match status" value="1"/>
</dbReference>
<feature type="domain" description="P/Homo B" evidence="5">
    <location>
        <begin position="201"/>
        <end position="345"/>
    </location>
</feature>
<dbReference type="RefSeq" id="WP_267776712.1">
    <property type="nucleotide sequence ID" value="NZ_JAPNKE010000002.1"/>
</dbReference>
<dbReference type="Pfam" id="PF01483">
    <property type="entry name" value="P_proprotein"/>
    <property type="match status" value="1"/>
</dbReference>
<gene>
    <name evidence="6" type="ORF">OV079_47460</name>
</gene>
<evidence type="ECO:0000256" key="2">
    <source>
        <dbReference type="ARBA" id="ARBA00022801"/>
    </source>
</evidence>
<evidence type="ECO:0000256" key="3">
    <source>
        <dbReference type="SAM" id="SignalP"/>
    </source>
</evidence>
<feature type="chain" id="PRO_5040964239" evidence="3">
    <location>
        <begin position="20"/>
        <end position="822"/>
    </location>
</feature>
<evidence type="ECO:0000256" key="1">
    <source>
        <dbReference type="ARBA" id="ARBA00022670"/>
    </source>
</evidence>
<dbReference type="Pfam" id="PF13519">
    <property type="entry name" value="VWA_2"/>
    <property type="match status" value="1"/>
</dbReference>
<dbReference type="SUPFAM" id="SSF53300">
    <property type="entry name" value="vWA-like"/>
    <property type="match status" value="1"/>
</dbReference>
<dbReference type="InterPro" id="IPR002035">
    <property type="entry name" value="VWF_A"/>
</dbReference>
<dbReference type="InterPro" id="IPR008979">
    <property type="entry name" value="Galactose-bd-like_sf"/>
</dbReference>
<accession>A0A9X3J4E6</accession>
<reference evidence="6" key="1">
    <citation type="submission" date="2022-11" db="EMBL/GenBank/DDBJ databases">
        <title>Minimal conservation of predation-associated metabolite biosynthetic gene clusters underscores biosynthetic potential of Myxococcota including descriptions for ten novel species: Archangium lansinium sp. nov., Myxococcus landrumus sp. nov., Nannocystis bai.</title>
        <authorList>
            <person name="Ahearne A."/>
            <person name="Stevens C."/>
            <person name="Phillips K."/>
        </authorList>
    </citation>
    <scope>NUCLEOTIDE SEQUENCE</scope>
    <source>
        <strain evidence="6">Na p29</strain>
    </source>
</reference>
<proteinExistence type="predicted"/>
<feature type="signal peptide" evidence="3">
    <location>
        <begin position="1"/>
        <end position="19"/>
    </location>
</feature>
<name>A0A9X3J4E6_9BACT</name>
<keyword evidence="2" id="KW-0378">Hydrolase</keyword>
<dbReference type="EMBL" id="JAPNKE010000002">
    <property type="protein sequence ID" value="MCY1013048.1"/>
    <property type="molecule type" value="Genomic_DNA"/>
</dbReference>
<dbReference type="SUPFAM" id="SSF49785">
    <property type="entry name" value="Galactose-binding domain-like"/>
    <property type="match status" value="1"/>
</dbReference>
<keyword evidence="1" id="KW-0645">Protease</keyword>
<dbReference type="InterPro" id="IPR013694">
    <property type="entry name" value="VIT"/>
</dbReference>
<dbReference type="GO" id="GO:0004252">
    <property type="term" value="F:serine-type endopeptidase activity"/>
    <property type="evidence" value="ECO:0007669"/>
    <property type="project" value="InterPro"/>
</dbReference>
<feature type="domain" description="VIT" evidence="4">
    <location>
        <begin position="18"/>
        <end position="150"/>
    </location>
</feature>
<dbReference type="PROSITE" id="PS51468">
    <property type="entry name" value="VIT"/>
    <property type="match status" value="1"/>
</dbReference>
<dbReference type="PROSITE" id="PS51829">
    <property type="entry name" value="P_HOMO_B"/>
    <property type="match status" value="1"/>
</dbReference>
<evidence type="ECO:0000259" key="5">
    <source>
        <dbReference type="PROSITE" id="PS51829"/>
    </source>
</evidence>
<evidence type="ECO:0000313" key="6">
    <source>
        <dbReference type="EMBL" id="MCY1013048.1"/>
    </source>
</evidence>
<dbReference type="InterPro" id="IPR036465">
    <property type="entry name" value="vWFA_dom_sf"/>
</dbReference>
<evidence type="ECO:0000259" key="4">
    <source>
        <dbReference type="PROSITE" id="PS51468"/>
    </source>
</evidence>
<dbReference type="Gene3D" id="3.40.50.410">
    <property type="entry name" value="von Willebrand factor, type A domain"/>
    <property type="match status" value="1"/>
</dbReference>
<comment type="caution">
    <text evidence="6">The sequence shown here is derived from an EMBL/GenBank/DDBJ whole genome shotgun (WGS) entry which is preliminary data.</text>
</comment>
<dbReference type="Pfam" id="PF08487">
    <property type="entry name" value="VIT"/>
    <property type="match status" value="1"/>
</dbReference>
<dbReference type="Proteomes" id="UP001150924">
    <property type="component" value="Unassembled WGS sequence"/>
</dbReference>
<protein>
    <submittedName>
        <fullName evidence="6">VIT domain-containing protein</fullName>
    </submittedName>
</protein>
<dbReference type="AlphaFoldDB" id="A0A9X3J4E6"/>
<dbReference type="InterPro" id="IPR002884">
    <property type="entry name" value="P_dom"/>
</dbReference>
<dbReference type="GO" id="GO:0006508">
    <property type="term" value="P:proteolysis"/>
    <property type="evidence" value="ECO:0007669"/>
    <property type="project" value="UniProtKB-KW"/>
</dbReference>
<evidence type="ECO:0000313" key="7">
    <source>
        <dbReference type="Proteomes" id="UP001150924"/>
    </source>
</evidence>
<sequence>MQRTAVLLAVLATLLPASAAADRLASARGQPLTEVSHEATVRIEDGIARYGVRRTFANAGTRAEEAALRIDLAHGAAVTGLRIRARDRWYTGELMEAEEALAKYRELTGIGAWEAKDPALLQWVWADSVHLRVFPVLAGTVHTVEYTLTAPLEYRDGRYVITYPRPSASTEGTLPLATPILRVDPGHGDARTVVRVSGNRVAPDAAVVLAPPPKPEWVGDGEPDPGAGYVFSRLEIERDEPVLAAEVNLEIDHTFSADLRVHLVTPAGEHVEVTRGNSGSNDIRGTFKLDLPAPAPKSTNEPVPKGMSSLGAWHLVVSDHAGFDVGSLDAWSLTLTPAKAGAAPIRATAVGLPRFIPDAPDGDGNGDHVVIEVEPPPLSTLAARLGRVVASAEHGFTRLEIDAAPRLRELPRRASVVFVLDVSRSVPEAETAAQLRIVEAYLSHVPDASVELVVFDRTARRAFGQFVAAKDFAAALAKARAAGTLTGGNGSALEEGLGLAATALQGRHGPTRIVALTDALLRTRFRNALADPALAQAPGATITHLVIPEEDSEAWIRRDDAHDLAPIVDGHRGVLFAVSAPEGDKALAKTVLGLVRPIAIDHFAIRGVDLSEAQEVPETLREGAGYRAMTGAKDPTRSVVITGKIWATPFRRVVRHEPGFDAATAAFVFSEDEHDELTKEEMLRVAFAGRAVSPVTSYLATEPGVRPSTEGLLGEEIGESFGVGGLGMVGAGGGGGGSGGAPLPSFESLLAPAVERCVAAHKPASGWKVELELETTGVEIVDVLATSARGKGMDECLVEAAWQLMLPSGDWPFRETHKVSLG</sequence>
<keyword evidence="3" id="KW-0732">Signal</keyword>
<keyword evidence="7" id="KW-1185">Reference proteome</keyword>
<organism evidence="6 7">
    <name type="scientific">Nannocystis pusilla</name>
    <dbReference type="NCBI Taxonomy" id="889268"/>
    <lineage>
        <taxon>Bacteria</taxon>
        <taxon>Pseudomonadati</taxon>
        <taxon>Myxococcota</taxon>
        <taxon>Polyangia</taxon>
        <taxon>Nannocystales</taxon>
        <taxon>Nannocystaceae</taxon>
        <taxon>Nannocystis</taxon>
    </lineage>
</organism>